<proteinExistence type="predicted"/>
<dbReference type="EMBL" id="KC292024">
    <property type="protein sequence ID" value="AGM11223.1"/>
    <property type="molecule type" value="Genomic_DNA"/>
</dbReference>
<name>R4TM32_9CAUD</name>
<evidence type="ECO:0000313" key="2">
    <source>
        <dbReference type="Proteomes" id="UP000203112"/>
    </source>
</evidence>
<evidence type="ECO:0000313" key="1">
    <source>
        <dbReference type="EMBL" id="AGM11223.1"/>
    </source>
</evidence>
<reference evidence="1 2" key="1">
    <citation type="submission" date="2012-12" db="EMBL/GenBank/DDBJ databases">
        <authorList>
            <person name="Sencilo A."/>
            <person name="Jacobs-Sera D."/>
            <person name="Russell D.A."/>
            <person name="Ko C."/>
            <person name="Atanasova N."/>
            <person name="Osterlund E."/>
            <person name="Oksanen H.M."/>
            <person name="Bamford D.H."/>
            <person name="Hatfull G.F."/>
            <person name="Roine E."/>
            <person name="Hendrix R.W."/>
        </authorList>
    </citation>
    <scope>NUCLEOTIDE SEQUENCE [LARGE SCALE GENOMIC DNA]</scope>
</reference>
<gene>
    <name evidence="1" type="primary">58</name>
    <name evidence="1" type="ORF">HHTV2_58</name>
</gene>
<sequence>MSAFDAELNEDLTGRPVAYEGTRYTVAKVTPGSRMTYLRAERHDGTIVFPLSDLGTEVTLIE</sequence>
<dbReference type="Proteomes" id="UP000203112">
    <property type="component" value="Segment"/>
</dbReference>
<accession>R4TM32</accession>
<protein>
    <submittedName>
        <fullName evidence="1">Uncharacterized protein</fullName>
    </submittedName>
</protein>
<dbReference type="RefSeq" id="YP_008060367.1">
    <property type="nucleotide sequence ID" value="NC_021340.1"/>
</dbReference>
<keyword evidence="2" id="KW-1185">Reference proteome</keyword>
<organism evidence="1 2">
    <name type="scientific">Haloarcula hispanica tailed virus 2</name>
    <dbReference type="NCBI Taxonomy" id="1273751"/>
    <lineage>
        <taxon>Viruses</taxon>
        <taxon>Duplodnaviria</taxon>
        <taxon>Heunggongvirae</taxon>
        <taxon>Uroviricota</taxon>
        <taxon>Caudoviricetes</taxon>
        <taxon>Saparoviridae</taxon>
        <taxon>Halohivirus</taxon>
        <taxon>Halohivirus suolae</taxon>
        <taxon>Halohivirus HHTV2</taxon>
    </lineage>
</organism>
<dbReference type="GeneID" id="16194276"/>
<dbReference type="KEGG" id="vg:16194276"/>